<dbReference type="Proteomes" id="UP000270185">
    <property type="component" value="Chromosome"/>
</dbReference>
<dbReference type="OrthoDB" id="1231534at2"/>
<dbReference type="EMBL" id="CP034159">
    <property type="protein sequence ID" value="AZI32669.1"/>
    <property type="molecule type" value="Genomic_DNA"/>
</dbReference>
<name>A0A3G8XHX7_9FLAO</name>
<dbReference type="RefSeq" id="WP_125023394.1">
    <property type="nucleotide sequence ID" value="NZ_CP034159.1"/>
</dbReference>
<organism evidence="1 2">
    <name type="scientific">Kaistella carnis</name>
    <dbReference type="NCBI Taxonomy" id="1241979"/>
    <lineage>
        <taxon>Bacteria</taxon>
        <taxon>Pseudomonadati</taxon>
        <taxon>Bacteroidota</taxon>
        <taxon>Flavobacteriia</taxon>
        <taxon>Flavobacteriales</taxon>
        <taxon>Weeksellaceae</taxon>
        <taxon>Chryseobacterium group</taxon>
        <taxon>Kaistella</taxon>
    </lineage>
</organism>
<evidence type="ECO:0000313" key="1">
    <source>
        <dbReference type="EMBL" id="AZI32669.1"/>
    </source>
</evidence>
<accession>A0A3G8XHX7</accession>
<keyword evidence="2" id="KW-1185">Reference proteome</keyword>
<sequence length="325" mass="38708">MIEKQEYSKVKIEGLFNLEEFSAEYQLSPDEVIRFHNSHCSISELLTMSLPKHVDFVYLPAKNYDERQRKLLKNTNLNLPINSSEKTYGVLLKFHPKELQIHYKVRIKRSSHFIELQKEKTYVNDKEIDQTVEQMFEKVAQVLYPLQISLDKNGKINQILNHEDIAVRWKNECRPKLEEYYQSKTTDDLLQKLDEAFCNIQEKRALLERNVFYKLFFLPIYQSYPSFLKDDVLQVYFSSIGQEVTYNINYQLEKEFTATDKIVLRLSGLEEESFFNKDRENGRVDLLYKLHKDTQEISSITGVLSVFEKDQKFKLEFQLYELENS</sequence>
<evidence type="ECO:0000313" key="2">
    <source>
        <dbReference type="Proteomes" id="UP000270185"/>
    </source>
</evidence>
<protein>
    <submittedName>
        <fullName evidence="1">Uncharacterized protein</fullName>
    </submittedName>
</protein>
<proteinExistence type="predicted"/>
<gene>
    <name evidence="1" type="ORF">EIB73_05430</name>
</gene>
<reference evidence="2" key="1">
    <citation type="submission" date="2018-11" db="EMBL/GenBank/DDBJ databases">
        <title>Proposal to divide the Flavobacteriaceae and reorganize its genera based on Amino Acid Identity values calculated from whole genome sequences.</title>
        <authorList>
            <person name="Nicholson A.C."/>
            <person name="Gulvik C.A."/>
            <person name="Whitney A.M."/>
            <person name="Humrighouse B.W."/>
            <person name="Bell M."/>
            <person name="Holmes B."/>
            <person name="Steigerwalt A.G."/>
            <person name="Villarma A."/>
            <person name="Sheth M."/>
            <person name="Batra D."/>
            <person name="Pryor J."/>
            <person name="Bernardet J.-F."/>
            <person name="Hugo C."/>
            <person name="Kampfer P."/>
            <person name="Newman J.D."/>
            <person name="McQuiston J.R."/>
        </authorList>
    </citation>
    <scope>NUCLEOTIDE SEQUENCE [LARGE SCALE GENOMIC DNA]</scope>
    <source>
        <strain evidence="2">G0081</strain>
    </source>
</reference>
<dbReference type="AlphaFoldDB" id="A0A3G8XHX7"/>
<dbReference type="KEGG" id="ccas:EIB73_05430"/>